<dbReference type="InterPro" id="IPR050309">
    <property type="entry name" value="Type-B_Carboxylest/Lipase"/>
</dbReference>
<evidence type="ECO:0000256" key="1">
    <source>
        <dbReference type="ARBA" id="ARBA00005964"/>
    </source>
</evidence>
<dbReference type="SUPFAM" id="SSF53474">
    <property type="entry name" value="alpha/beta-Hydrolases"/>
    <property type="match status" value="1"/>
</dbReference>
<dbReference type="InterPro" id="IPR019826">
    <property type="entry name" value="Carboxylesterase_B_AS"/>
</dbReference>
<comment type="similarity">
    <text evidence="1 3">Belongs to the type-B carboxylesterase/lipase family.</text>
</comment>
<gene>
    <name evidence="5" type="ORF">LTR05_001631</name>
</gene>
<dbReference type="EMBL" id="JAVRRJ010000001">
    <property type="protein sequence ID" value="KAK5091448.1"/>
    <property type="molecule type" value="Genomic_DNA"/>
</dbReference>
<dbReference type="Proteomes" id="UP001309876">
    <property type="component" value="Unassembled WGS sequence"/>
</dbReference>
<dbReference type="Gene3D" id="3.40.50.1820">
    <property type="entry name" value="alpha/beta hydrolase"/>
    <property type="match status" value="1"/>
</dbReference>
<dbReference type="GO" id="GO:0016787">
    <property type="term" value="F:hydrolase activity"/>
    <property type="evidence" value="ECO:0007669"/>
    <property type="project" value="UniProtKB-KW"/>
</dbReference>
<dbReference type="Pfam" id="PF00135">
    <property type="entry name" value="COesterase"/>
    <property type="match status" value="1"/>
</dbReference>
<proteinExistence type="inferred from homology"/>
<organism evidence="5 6">
    <name type="scientific">Lithohypha guttulata</name>
    <dbReference type="NCBI Taxonomy" id="1690604"/>
    <lineage>
        <taxon>Eukaryota</taxon>
        <taxon>Fungi</taxon>
        <taxon>Dikarya</taxon>
        <taxon>Ascomycota</taxon>
        <taxon>Pezizomycotina</taxon>
        <taxon>Eurotiomycetes</taxon>
        <taxon>Chaetothyriomycetidae</taxon>
        <taxon>Chaetothyriales</taxon>
        <taxon>Trichomeriaceae</taxon>
        <taxon>Lithohypha</taxon>
    </lineage>
</organism>
<dbReference type="AlphaFoldDB" id="A0AAN7T6W2"/>
<feature type="domain" description="Carboxylesterase type B" evidence="4">
    <location>
        <begin position="65"/>
        <end position="560"/>
    </location>
</feature>
<dbReference type="EC" id="3.1.1.-" evidence="3"/>
<sequence length="631" mass="71589">MKLEVLLWASVALANPLRLDINIHVDEQKSSCATEETQPLTTNLPVVELLYEKHRASPPQVFNQSFYNFSNIPYAQQPIGNLRFKAAKSIEPIQGELPMNDGQKCVVCPQSQVGWVPHAQDFLKDYYEFNKNLDQKWSYKITPKDNYTWTENIDAVQNMDEACLTLDVMVPKRIYDKRDDWAGYPAPVMVWFFGGGYVFGSKHLFGGPAGLFNASNQLEDIDEQDFIFVAVNYRLGAFGWLAGDSFEKAGGFENAGLTDQNVALDWVKENIAFFGGNPYDITVVGESAGASSILQHLAAYGGPRAGRNKPPPKFKRAILQSPALSPVSDRGRMENVYQSFLKEVGVKDFDALQKADTKDLIRANSKTTYESPYGQFNYGPVIDEDYIKYPIHLQLKYGFMWPADIMVSYNRAEGLLFTPPWVRSRAELKDYILSAYPHFLDEEMNTLLDSVYPYDAILSAVEAVNATSQVLSDFVVKSNVYGLTQHYRYSAFEYKFNFFPGIHGQDANWTFGPTGDKNVNKEQRERFQRYLTSYIKWGDPNTAKLSEDKDFEFYSDGQKHMQFGIAFLAPGVPVAPALSTFYGMLPDTLNDTTCNFWLNAPYWDPDKDSPENSVNLRTKYEDQMSQAHVEI</sequence>
<dbReference type="PANTHER" id="PTHR11559">
    <property type="entry name" value="CARBOXYLESTERASE"/>
    <property type="match status" value="1"/>
</dbReference>
<dbReference type="InterPro" id="IPR002018">
    <property type="entry name" value="CarbesteraseB"/>
</dbReference>
<keyword evidence="2 3" id="KW-0378">Hydrolase</keyword>
<evidence type="ECO:0000259" key="4">
    <source>
        <dbReference type="Pfam" id="PF00135"/>
    </source>
</evidence>
<evidence type="ECO:0000313" key="5">
    <source>
        <dbReference type="EMBL" id="KAK5091448.1"/>
    </source>
</evidence>
<comment type="caution">
    <text evidence="5">The sequence shown here is derived from an EMBL/GenBank/DDBJ whole genome shotgun (WGS) entry which is preliminary data.</text>
</comment>
<evidence type="ECO:0000256" key="2">
    <source>
        <dbReference type="ARBA" id="ARBA00022801"/>
    </source>
</evidence>
<evidence type="ECO:0000256" key="3">
    <source>
        <dbReference type="RuleBase" id="RU361235"/>
    </source>
</evidence>
<dbReference type="InterPro" id="IPR029058">
    <property type="entry name" value="AB_hydrolase_fold"/>
</dbReference>
<name>A0AAN7T6W2_9EURO</name>
<dbReference type="PROSITE" id="PS00122">
    <property type="entry name" value="CARBOXYLESTERASE_B_1"/>
    <property type="match status" value="1"/>
</dbReference>
<evidence type="ECO:0000313" key="6">
    <source>
        <dbReference type="Proteomes" id="UP001309876"/>
    </source>
</evidence>
<reference evidence="5 6" key="1">
    <citation type="submission" date="2023-08" db="EMBL/GenBank/DDBJ databases">
        <title>Black Yeasts Isolated from many extreme environments.</title>
        <authorList>
            <person name="Coleine C."/>
            <person name="Stajich J.E."/>
            <person name="Selbmann L."/>
        </authorList>
    </citation>
    <scope>NUCLEOTIDE SEQUENCE [LARGE SCALE GENOMIC DNA]</scope>
    <source>
        <strain evidence="5 6">CCFEE 5910</strain>
    </source>
</reference>
<keyword evidence="6" id="KW-1185">Reference proteome</keyword>
<accession>A0AAN7T6W2</accession>
<protein>
    <recommendedName>
        <fullName evidence="3">Carboxylic ester hydrolase</fullName>
        <ecNumber evidence="3">3.1.1.-</ecNumber>
    </recommendedName>
</protein>